<name>A0A652YXP9_NOCGL</name>
<evidence type="ECO:0000259" key="2">
    <source>
        <dbReference type="Pfam" id="PF00535"/>
    </source>
</evidence>
<comment type="caution">
    <text evidence="3">The sequence shown here is derived from an EMBL/GenBank/DDBJ whole genome shotgun (WGS) entry which is preliminary data.</text>
</comment>
<dbReference type="AlphaFoldDB" id="A0A652YXP9"/>
<dbReference type="InterPro" id="IPR029044">
    <property type="entry name" value="Nucleotide-diphossugar_trans"/>
</dbReference>
<dbReference type="PANTHER" id="PTHR43179">
    <property type="entry name" value="RHAMNOSYLTRANSFERASE WBBL"/>
    <property type="match status" value="1"/>
</dbReference>
<reference evidence="3" key="1">
    <citation type="submission" date="2019-07" db="EMBL/GenBank/DDBJ databases">
        <title>Genomic Encyclopedia of Type Strains, Phase IV (KMG-IV): sequencing the most valuable type-strain genomes for metagenomic binning, comparative biology and taxonomic classification.</title>
        <authorList>
            <person name="Goeker M."/>
        </authorList>
    </citation>
    <scope>NUCLEOTIDE SEQUENCE</scope>
    <source>
        <strain evidence="3">DSM 44596</strain>
    </source>
</reference>
<dbReference type="Gene3D" id="3.90.550.10">
    <property type="entry name" value="Spore Coat Polysaccharide Biosynthesis Protein SpsA, Chain A"/>
    <property type="match status" value="1"/>
</dbReference>
<accession>A0A652YXP9</accession>
<dbReference type="CDD" id="cd04186">
    <property type="entry name" value="GT_2_like_c"/>
    <property type="match status" value="1"/>
</dbReference>
<proteinExistence type="predicted"/>
<dbReference type="InterPro" id="IPR001173">
    <property type="entry name" value="Glyco_trans_2-like"/>
</dbReference>
<keyword evidence="3" id="KW-0808">Transferase</keyword>
<feature type="domain" description="Glycosyltransferase 2-like" evidence="2">
    <location>
        <begin position="7"/>
        <end position="188"/>
    </location>
</feature>
<sequence>MSPKLAVVTVTYSPGEHLENFLSTLAEATTEKPQVIMADNGSTDGTPEAADSKYEHVRLLRTGGNIGYGGAINRAVAEIDPAVEFIVISNPDVQWSPGSLDKLVAAANRWPRAGALGPKVLEPDGSVYPSARSVPDITSGAGHAILGTVWPKNPWTTRYRQENEALTERAVGWLSGSCLLVRRDAFDAISGFDSRYFMYMEDVDFGDRLGKAGWLNVFVPSAEVTHAKGHAAGRHPELMLPAHHRSAYRFQADRHPHWWQAPLRLALRGGLALRSKIAVASAVRARTDHPTDDTSVSNPRGQQR</sequence>
<evidence type="ECO:0000256" key="1">
    <source>
        <dbReference type="SAM" id="MobiDB-lite"/>
    </source>
</evidence>
<organism evidence="3">
    <name type="scientific">Nocardia globerula</name>
    <dbReference type="NCBI Taxonomy" id="1818"/>
    <lineage>
        <taxon>Bacteria</taxon>
        <taxon>Bacillati</taxon>
        <taxon>Actinomycetota</taxon>
        <taxon>Actinomycetes</taxon>
        <taxon>Mycobacteriales</taxon>
        <taxon>Nocardiaceae</taxon>
        <taxon>Nocardia</taxon>
    </lineage>
</organism>
<dbReference type="Pfam" id="PF00535">
    <property type="entry name" value="Glycos_transf_2"/>
    <property type="match status" value="1"/>
</dbReference>
<dbReference type="SUPFAM" id="SSF53448">
    <property type="entry name" value="Nucleotide-diphospho-sugar transferases"/>
    <property type="match status" value="1"/>
</dbReference>
<dbReference type="GO" id="GO:0016740">
    <property type="term" value="F:transferase activity"/>
    <property type="evidence" value="ECO:0007669"/>
    <property type="project" value="UniProtKB-KW"/>
</dbReference>
<dbReference type="PANTHER" id="PTHR43179:SF7">
    <property type="entry name" value="RHAMNOSYLTRANSFERASE WBBL"/>
    <property type="match status" value="1"/>
</dbReference>
<evidence type="ECO:0000313" key="3">
    <source>
        <dbReference type="EMBL" id="TYQ08451.1"/>
    </source>
</evidence>
<gene>
    <name evidence="3" type="ORF">FNL38_101823</name>
</gene>
<protein>
    <submittedName>
        <fullName evidence="3">N-acetylglucosaminyl-diphospho-decaprenol L-rhamnosyltransferase</fullName>
    </submittedName>
</protein>
<dbReference type="EMBL" id="VNIQ01000001">
    <property type="protein sequence ID" value="TYQ08451.1"/>
    <property type="molecule type" value="Genomic_DNA"/>
</dbReference>
<feature type="region of interest" description="Disordered" evidence="1">
    <location>
        <begin position="283"/>
        <end position="304"/>
    </location>
</feature>
<feature type="compositionally biased region" description="Polar residues" evidence="1">
    <location>
        <begin position="293"/>
        <end position="304"/>
    </location>
</feature>